<gene>
    <name evidence="1" type="ORF">EFD62_15040</name>
</gene>
<keyword evidence="2" id="KW-1185">Reference proteome</keyword>
<dbReference type="Proteomes" id="UP000289166">
    <property type="component" value="Unassembled WGS sequence"/>
</dbReference>
<accession>A0A4Q0I4S4</accession>
<dbReference type="EMBL" id="RLII01000029">
    <property type="protein sequence ID" value="RXE57942.1"/>
    <property type="molecule type" value="Genomic_DNA"/>
</dbReference>
<sequence length="186" mass="21313">MLKAYNAILQNNNAEIDINNGKLIAMTNYTISGNSTLIMNDPNDYVYVNGEFYFNTSIEHNQNYLNNGLIQVVGHVFQVNSSGSFLPGGSHKVYLNCLDIIGNTTIGFNNDYVSKFNILGINKPLSKYTFNPSDRPISTWYNQLIFLGSEFYIKDDNTLIAHWYGIYYELTRISYIENAEYKKEHI</sequence>
<comment type="caution">
    <text evidence="1">The sequence shown here is derived from an EMBL/GenBank/DDBJ whole genome shotgun (WGS) entry which is preliminary data.</text>
</comment>
<name>A0A4Q0I4S4_9FIRM</name>
<organism evidence="1 2">
    <name type="scientific">Acetivibrio mesophilus</name>
    <dbReference type="NCBI Taxonomy" id="2487273"/>
    <lineage>
        <taxon>Bacteria</taxon>
        <taxon>Bacillati</taxon>
        <taxon>Bacillota</taxon>
        <taxon>Clostridia</taxon>
        <taxon>Eubacteriales</taxon>
        <taxon>Oscillospiraceae</taxon>
        <taxon>Acetivibrio</taxon>
    </lineage>
</organism>
<evidence type="ECO:0000313" key="1">
    <source>
        <dbReference type="EMBL" id="RXE57942.1"/>
    </source>
</evidence>
<proteinExistence type="predicted"/>
<dbReference type="RefSeq" id="WP_128706400.1">
    <property type="nucleotide sequence ID" value="NZ_RLII01000029.1"/>
</dbReference>
<reference evidence="2" key="1">
    <citation type="submission" date="2018-11" db="EMBL/GenBank/DDBJ databases">
        <title>Genome sequencing of a novel mesophilic and cellulolytic organism within the genus Hungateiclostridium.</title>
        <authorList>
            <person name="Rettenmaier R."/>
            <person name="Liebl W."/>
            <person name="Zverlov V."/>
        </authorList>
    </citation>
    <scope>NUCLEOTIDE SEQUENCE [LARGE SCALE GENOMIC DNA]</scope>
    <source>
        <strain evidence="2">N2K1</strain>
    </source>
</reference>
<protein>
    <submittedName>
        <fullName evidence="1">Uncharacterized protein</fullName>
    </submittedName>
</protein>
<evidence type="ECO:0000313" key="2">
    <source>
        <dbReference type="Proteomes" id="UP000289166"/>
    </source>
</evidence>
<dbReference type="OrthoDB" id="2641611at2"/>
<dbReference type="AlphaFoldDB" id="A0A4Q0I4S4"/>